<dbReference type="Proteomes" id="UP000631694">
    <property type="component" value="Unassembled WGS sequence"/>
</dbReference>
<dbReference type="GO" id="GO:0032981">
    <property type="term" value="P:mitochondrial respiratory chain complex I assembly"/>
    <property type="evidence" value="ECO:0007669"/>
    <property type="project" value="TreeGrafter"/>
</dbReference>
<dbReference type="InterPro" id="IPR036188">
    <property type="entry name" value="FAD/NAD-bd_sf"/>
</dbReference>
<dbReference type="PANTHER" id="PTHR13847:SF287">
    <property type="entry name" value="FAD-DEPENDENT OXIDOREDUCTASE DOMAIN-CONTAINING PROTEIN 1"/>
    <property type="match status" value="1"/>
</dbReference>
<evidence type="ECO:0000256" key="1">
    <source>
        <dbReference type="ARBA" id="ARBA00023002"/>
    </source>
</evidence>
<dbReference type="EMBL" id="JADZLT010000054">
    <property type="protein sequence ID" value="MBH0239365.1"/>
    <property type="molecule type" value="Genomic_DNA"/>
</dbReference>
<dbReference type="Gene3D" id="3.50.50.60">
    <property type="entry name" value="FAD/NAD(P)-binding domain"/>
    <property type="match status" value="1"/>
</dbReference>
<feature type="domain" description="FAD dependent oxidoreductase" evidence="2">
    <location>
        <begin position="9"/>
        <end position="369"/>
    </location>
</feature>
<dbReference type="InterPro" id="IPR006076">
    <property type="entry name" value="FAD-dep_OxRdtase"/>
</dbReference>
<dbReference type="Gene3D" id="3.30.9.10">
    <property type="entry name" value="D-Amino Acid Oxidase, subunit A, domain 2"/>
    <property type="match status" value="1"/>
</dbReference>
<evidence type="ECO:0000313" key="3">
    <source>
        <dbReference type="EMBL" id="MBH0239365.1"/>
    </source>
</evidence>
<dbReference type="GO" id="GO:0016491">
    <property type="term" value="F:oxidoreductase activity"/>
    <property type="evidence" value="ECO:0007669"/>
    <property type="project" value="UniProtKB-KW"/>
</dbReference>
<reference evidence="3" key="1">
    <citation type="submission" date="2020-12" db="EMBL/GenBank/DDBJ databases">
        <title>Methylobrevis albus sp. nov., isolated from fresh water lack sediment.</title>
        <authorList>
            <person name="Zou Q."/>
        </authorList>
    </citation>
    <scope>NUCLEOTIDE SEQUENCE</scope>
    <source>
        <strain evidence="3">L22</strain>
    </source>
</reference>
<evidence type="ECO:0000313" key="4">
    <source>
        <dbReference type="Proteomes" id="UP000631694"/>
    </source>
</evidence>
<gene>
    <name evidence="3" type="ORF">I5731_16190</name>
</gene>
<evidence type="ECO:0000259" key="2">
    <source>
        <dbReference type="Pfam" id="PF01266"/>
    </source>
</evidence>
<keyword evidence="1" id="KW-0560">Oxidoreductase</keyword>
<dbReference type="AlphaFoldDB" id="A0A931MZT9"/>
<proteinExistence type="predicted"/>
<dbReference type="SUPFAM" id="SSF51905">
    <property type="entry name" value="FAD/NAD(P)-binding domain"/>
    <property type="match status" value="1"/>
</dbReference>
<dbReference type="GO" id="GO:0005737">
    <property type="term" value="C:cytoplasm"/>
    <property type="evidence" value="ECO:0007669"/>
    <property type="project" value="TreeGrafter"/>
</dbReference>
<sequence>MVSGSETFDVVIVGGAVTGSSIACHLGMDPAFRGRILVIEKDASYANCASARSAASIRQQFSTAANIAISLYGIEFLREIGARLEVAGDRPEIDLVEGGYLFLATPAGRTVLEENHALQTRLGADIAFLEPDDLRREFPWLMTDDLAAGCFGRTGEGWFDGYGLMRAFRAKARALGAEYRAAKVASIAVEAGRAIGVVLADGTAISAGTVVVAAGIASGRLAASAGIELPISPRKRMIFPFDCADVIAPRCPLLVDPTGAYVRAEGKGFICGAGPAEDADPENDPDDPDFEVEHDFFEETLWPILAARVPAFERLRLGRPWAGHYDMNLFDHNALLGPWPGLENLHFACGFSGHGLQQSPAVGRGIAELVVHGAFRTLDLADLATARLVEGRRVAERNVV</sequence>
<comment type="caution">
    <text evidence="3">The sequence shown here is derived from an EMBL/GenBank/DDBJ whole genome shotgun (WGS) entry which is preliminary data.</text>
</comment>
<accession>A0A931MZT9</accession>
<organism evidence="3 4">
    <name type="scientific">Methylobrevis albus</name>
    <dbReference type="NCBI Taxonomy" id="2793297"/>
    <lineage>
        <taxon>Bacteria</taxon>
        <taxon>Pseudomonadati</taxon>
        <taxon>Pseudomonadota</taxon>
        <taxon>Alphaproteobacteria</taxon>
        <taxon>Hyphomicrobiales</taxon>
        <taxon>Pleomorphomonadaceae</taxon>
        <taxon>Methylobrevis</taxon>
    </lineage>
</organism>
<protein>
    <submittedName>
        <fullName evidence="3">FAD-binding oxidoreductase</fullName>
    </submittedName>
</protein>
<keyword evidence="4" id="KW-1185">Reference proteome</keyword>
<dbReference type="PANTHER" id="PTHR13847">
    <property type="entry name" value="SARCOSINE DEHYDROGENASE-RELATED"/>
    <property type="match status" value="1"/>
</dbReference>
<name>A0A931MZT9_9HYPH</name>
<dbReference type="Pfam" id="PF01266">
    <property type="entry name" value="DAO"/>
    <property type="match status" value="1"/>
</dbReference>